<feature type="compositionally biased region" description="Low complexity" evidence="1">
    <location>
        <begin position="1278"/>
        <end position="1293"/>
    </location>
</feature>
<dbReference type="OrthoDB" id="7482953at2759"/>
<sequence length="1398" mass="157842">MPIKDAKKRGIKVCLVSEEINSYIINTYSVQSNHGRLRPTSVKDKGVIHCMILALIICNFTLDLELFSTIFSHRMGLKKLTDLARIIGALPNKEDKKIITLKIPLPAPVSIVKKDLSKTMQFNPWRLMIILTCINGILPEYLMGGHIDNNPPKSLLGKTESSPNLARTAQLDDLDLDFVTEESTVALSTSDDEETPRYHVPYPFAFNGGKPFSLEKDPITGKIDFEKPVKALNYTNHYQEFNEDVQIKDFSKGNSSYLMKKKIENNKETEDVSPNEINPYSPNFHDFLNLPIHYSSGKYDKDKYPLISSSYANTKVQSGSNSYSTYNHKPYHGETIIYYSTKRPYMSKATSVTTMTTTMTTTTLKPTSSITPNTITISTTSKPIITSTPMTTTTIASTTTTTSPPTTSSTSMKLPVITTWKPSISTPKRFVDYLEDYDDILPIEKLQSSIYSNNHQGSNNIVHHNRDSQTKLPIKHEEYINNYEDYEIGEEEEEIKDYVSMKETTNEVIRTSTLPTITSISNITMITEKSPEIIPMTTTIINTSVPSSAIHLSPVSQESILQSNSLPFQVPYLRPVTSMPLDNEHMSFENDNRKHGIADNIIMNQGYHPNTIINQKPTGEILVESTSNILIPPDQDMVSFVLGNRQNVEGEYYSLGTAIGENPYSGSAKLDSSFRPFYNISPNKSNYDSQTDFQEIIGLPLISALENNYTYAQWSQPNPIETQKLANEIEPSRTQNSFIKDSVFLEESENKKNDKDINHIVFPKDESKQSIKDHIIVINEANEIKSSSTTLKPVKLDPLISNEEHLPQLSENLTPPAEQPKLSSQFYYHYNYGDLTVKPDHLRPQRLPSRGKSPSSSPTLPSEFIGIRRRPYSPDSTLPNILPQFRPNAKTSHGHRGSEIIGTIPAGQTYPTRVRQPVQSYPSTRRPLLPAPFYLQRLNPPPPPPPIHALRFATKIENVISSRDTDSIVKRFRLPSVSITSKAEDIKLAHRLTNQKLLEEEEQSERYSEEPPQLPPKPPLFPKRRIAHSPHVATLQMIQQHRELEDITESNLPMNIPNTDDESDRIIIDQNADGRKLENHETMAESPVYVVYPVNTAVNIHPDDSKEKDESVVVGTRGPHRPLPPETLLQDNENQEMNQEIKSSIHNVFNRRPIMSDFPYPLERPDPSILINGMRETPLLVPSDQRQEENPVQENTEEKNEKDSNVNIIPYLQDFIPFPPKKNDVISATLHRLPALSSSTPIAYVYTPTVQSSHRLDVDMRDEKNSEIDKNQKLILLPSQQPSSSSSSAPSPQNFMPPFVASISAETPSKNGWSVVAMESTINRKSDDNSSEATLNVKEIQTEKAEFDAENFKPQMFGGFKPIYEFPMQNENHSEYKESNDLKTEVNTYAHESANSTV</sequence>
<feature type="transmembrane region" description="Helical" evidence="2">
    <location>
        <begin position="46"/>
        <end position="71"/>
    </location>
</feature>
<evidence type="ECO:0000313" key="4">
    <source>
        <dbReference type="Proteomes" id="UP000242457"/>
    </source>
</evidence>
<gene>
    <name evidence="3" type="ORF">APICC_09594</name>
</gene>
<dbReference type="Proteomes" id="UP000242457">
    <property type="component" value="Unassembled WGS sequence"/>
</dbReference>
<feature type="region of interest" description="Disordered" evidence="1">
    <location>
        <begin position="1268"/>
        <end position="1295"/>
    </location>
</feature>
<name>A0A2A3E2Q5_APICC</name>
<evidence type="ECO:0000256" key="2">
    <source>
        <dbReference type="SAM" id="Phobius"/>
    </source>
</evidence>
<dbReference type="STRING" id="94128.A0A2A3E2Q5"/>
<protein>
    <submittedName>
        <fullName evidence="3">Uncharacterized protein</fullName>
    </submittedName>
</protein>
<reference evidence="3 4" key="1">
    <citation type="submission" date="2014-07" db="EMBL/GenBank/DDBJ databases">
        <title>Genomic and transcriptomic analysis on Apis cerana provide comprehensive insights into honey bee biology.</title>
        <authorList>
            <person name="Diao Q."/>
            <person name="Sun L."/>
            <person name="Zheng H."/>
            <person name="Zheng H."/>
            <person name="Xu S."/>
            <person name="Wang S."/>
            <person name="Zeng Z."/>
            <person name="Hu F."/>
            <person name="Su S."/>
            <person name="Wu J."/>
        </authorList>
    </citation>
    <scope>NUCLEOTIDE SEQUENCE [LARGE SCALE GENOMIC DNA]</scope>
    <source>
        <tissue evidence="3">Pupae without intestine</tissue>
    </source>
</reference>
<keyword evidence="2" id="KW-0812">Transmembrane</keyword>
<feature type="region of interest" description="Disordered" evidence="1">
    <location>
        <begin position="999"/>
        <end position="1019"/>
    </location>
</feature>
<feature type="region of interest" description="Disordered" evidence="1">
    <location>
        <begin position="839"/>
        <end position="869"/>
    </location>
</feature>
<dbReference type="EMBL" id="KZ288466">
    <property type="protein sequence ID" value="PBC25429.1"/>
    <property type="molecule type" value="Genomic_DNA"/>
</dbReference>
<keyword evidence="4" id="KW-1185">Reference proteome</keyword>
<keyword evidence="2" id="KW-1133">Transmembrane helix</keyword>
<feature type="region of interest" description="Disordered" evidence="1">
    <location>
        <begin position="1179"/>
        <end position="1204"/>
    </location>
</feature>
<accession>A0A2A3E2Q5</accession>
<proteinExistence type="predicted"/>
<keyword evidence="2" id="KW-0472">Membrane</keyword>
<organism evidence="3 4">
    <name type="scientific">Apis cerana cerana</name>
    <name type="common">Oriental honeybee</name>
    <dbReference type="NCBI Taxonomy" id="94128"/>
    <lineage>
        <taxon>Eukaryota</taxon>
        <taxon>Metazoa</taxon>
        <taxon>Ecdysozoa</taxon>
        <taxon>Arthropoda</taxon>
        <taxon>Hexapoda</taxon>
        <taxon>Insecta</taxon>
        <taxon>Pterygota</taxon>
        <taxon>Neoptera</taxon>
        <taxon>Endopterygota</taxon>
        <taxon>Hymenoptera</taxon>
        <taxon>Apocrita</taxon>
        <taxon>Aculeata</taxon>
        <taxon>Apoidea</taxon>
        <taxon>Anthophila</taxon>
        <taxon>Apidae</taxon>
        <taxon>Apis</taxon>
    </lineage>
</organism>
<evidence type="ECO:0000256" key="1">
    <source>
        <dbReference type="SAM" id="MobiDB-lite"/>
    </source>
</evidence>
<evidence type="ECO:0000313" key="3">
    <source>
        <dbReference type="EMBL" id="PBC25429.1"/>
    </source>
</evidence>